<evidence type="ECO:0000313" key="2">
    <source>
        <dbReference type="EMBL" id="GMR33517.1"/>
    </source>
</evidence>
<gene>
    <name evidence="2" type="ORF">PMAYCL1PPCAC_03712</name>
</gene>
<organism evidence="2 3">
    <name type="scientific">Pristionchus mayeri</name>
    <dbReference type="NCBI Taxonomy" id="1317129"/>
    <lineage>
        <taxon>Eukaryota</taxon>
        <taxon>Metazoa</taxon>
        <taxon>Ecdysozoa</taxon>
        <taxon>Nematoda</taxon>
        <taxon>Chromadorea</taxon>
        <taxon>Rhabditida</taxon>
        <taxon>Rhabditina</taxon>
        <taxon>Diplogasteromorpha</taxon>
        <taxon>Diplogasteroidea</taxon>
        <taxon>Neodiplogasteridae</taxon>
        <taxon>Pristionchus</taxon>
    </lineage>
</organism>
<comment type="caution">
    <text evidence="2">The sequence shown here is derived from an EMBL/GenBank/DDBJ whole genome shotgun (WGS) entry which is preliminary data.</text>
</comment>
<keyword evidence="3" id="KW-1185">Reference proteome</keyword>
<name>A0AAN4Z2S2_9BILA</name>
<reference evidence="3" key="1">
    <citation type="submission" date="2022-10" db="EMBL/GenBank/DDBJ databases">
        <title>Genome assembly of Pristionchus species.</title>
        <authorList>
            <person name="Yoshida K."/>
            <person name="Sommer R.J."/>
        </authorList>
    </citation>
    <scope>NUCLEOTIDE SEQUENCE [LARGE SCALE GENOMIC DNA]</scope>
    <source>
        <strain evidence="3">RS5460</strain>
    </source>
</reference>
<accession>A0AAN4Z2S2</accession>
<dbReference type="Proteomes" id="UP001328107">
    <property type="component" value="Unassembled WGS sequence"/>
</dbReference>
<feature type="compositionally biased region" description="Acidic residues" evidence="1">
    <location>
        <begin position="67"/>
        <end position="77"/>
    </location>
</feature>
<dbReference type="EMBL" id="BTRK01000001">
    <property type="protein sequence ID" value="GMR33517.1"/>
    <property type="molecule type" value="Genomic_DNA"/>
</dbReference>
<sequence length="77" mass="9357">VRLIFCRKSWVQPPAEEETELNLASLPSDVIRHIIRQEVESVDRRRLRLPIYRKDSPREYSRSDSCELMEEEEERRE</sequence>
<evidence type="ECO:0000256" key="1">
    <source>
        <dbReference type="SAM" id="MobiDB-lite"/>
    </source>
</evidence>
<feature type="region of interest" description="Disordered" evidence="1">
    <location>
        <begin position="57"/>
        <end position="77"/>
    </location>
</feature>
<proteinExistence type="predicted"/>
<protein>
    <submittedName>
        <fullName evidence="2">Uncharacterized protein</fullName>
    </submittedName>
</protein>
<evidence type="ECO:0000313" key="3">
    <source>
        <dbReference type="Proteomes" id="UP001328107"/>
    </source>
</evidence>
<feature type="non-terminal residue" evidence="2">
    <location>
        <position position="1"/>
    </location>
</feature>
<dbReference type="AlphaFoldDB" id="A0AAN4Z2S2"/>